<evidence type="ECO:0000256" key="7">
    <source>
        <dbReference type="SAM" id="MobiDB-lite"/>
    </source>
</evidence>
<evidence type="ECO:0000259" key="9">
    <source>
        <dbReference type="PROSITE" id="PS51384"/>
    </source>
</evidence>
<feature type="transmembrane region" description="Helical" evidence="8">
    <location>
        <begin position="109"/>
        <end position="129"/>
    </location>
</feature>
<keyword evidence="3 8" id="KW-1133">Transmembrane helix</keyword>
<sequence length="614" mass="70524">MDLAGNKGSEDRGRETSAPVVVDYDPMTGKSATTRGRQARHRRRDSRDGFSTCSWFRNGGFKYLFVVVWTGLNVAAFWWSYMQYKREAKYYYLRGILGLGLCVSRGSAAVLNLNCATILLPMCRCLLSLIRRSKHVHRTTRKCLDRSRFIHIVIAVFICLGTTVHCVAHFFNAVSFSINYNINVPDVNVASYLGESPCRIIFTTVPGVTGCLMLLILVAIVLTSCRAVRASRHELFWYCHQLFLVFYALLICHSIRGVLKEQRNTNTHTPGCLDTAVPAAEPEPGSHDWSEQESHDWFMKMNSTMICEEEPAFVPHRSDTWCFLILPAVLYIGERLWRFFRSYRCVTVIGVRFHACDVMELQLHVDQFEARPGQYVMLRCPMVSRLEWHPFTMTRCPSQSNSTFTVHIRIQGDWTCSLRNLLTQNYDPGTGDIECLKLPKLYIDGPFGSASEDVFRYDTSICIAGGVGVTPFAAVLNWLLESQTKRTKLRRLYFIWVCRHVKTFEWFTETISQLHQKLWESNRPDLLTLRLYVTGGEQRDLRGSTAAEKLVFSRVKWGRPNLKQLFGEVMVCNPGSNVGVFVCGPKKLSQRVHKQCNRWNRRKAKFHYNKESFG</sequence>
<dbReference type="GeneID" id="119730515"/>
<dbReference type="PANTHER" id="PTHR11972">
    <property type="entry name" value="NADPH OXIDASE"/>
    <property type="match status" value="1"/>
</dbReference>
<dbReference type="SUPFAM" id="SSF63380">
    <property type="entry name" value="Riboflavin synthase domain-like"/>
    <property type="match status" value="1"/>
</dbReference>
<evidence type="ECO:0000313" key="11">
    <source>
        <dbReference type="Proteomes" id="UP000887568"/>
    </source>
</evidence>
<keyword evidence="5 8" id="KW-0472">Membrane</keyword>
<dbReference type="PRINTS" id="PR00466">
    <property type="entry name" value="GP91PHOX"/>
</dbReference>
<dbReference type="InterPro" id="IPR013112">
    <property type="entry name" value="FAD-bd_8"/>
</dbReference>
<comment type="subcellular location">
    <subcellularLocation>
        <location evidence="1">Membrane</location>
        <topology evidence="1">Multi-pass membrane protein</topology>
    </subcellularLocation>
</comment>
<proteinExistence type="predicted"/>
<dbReference type="OrthoDB" id="167398at2759"/>
<feature type="transmembrane region" description="Helical" evidence="8">
    <location>
        <begin position="63"/>
        <end position="81"/>
    </location>
</feature>
<dbReference type="OMA" id="AFWYTHQ"/>
<evidence type="ECO:0000256" key="5">
    <source>
        <dbReference type="ARBA" id="ARBA00023136"/>
    </source>
</evidence>
<dbReference type="InterPro" id="IPR000778">
    <property type="entry name" value="Cyt_b245_heavy_chain"/>
</dbReference>
<feature type="transmembrane region" description="Helical" evidence="8">
    <location>
        <begin position="235"/>
        <end position="259"/>
    </location>
</feature>
<dbReference type="Proteomes" id="UP000887568">
    <property type="component" value="Unplaced"/>
</dbReference>
<dbReference type="InterPro" id="IPR017927">
    <property type="entry name" value="FAD-bd_FR_type"/>
</dbReference>
<evidence type="ECO:0000256" key="2">
    <source>
        <dbReference type="ARBA" id="ARBA00022692"/>
    </source>
</evidence>
<evidence type="ECO:0000313" key="10">
    <source>
        <dbReference type="EnsemblMetazoa" id="XP_038059412.1"/>
    </source>
</evidence>
<name>A0A914A6C1_PATMI</name>
<dbReference type="InterPro" id="IPR013121">
    <property type="entry name" value="Fe_red_NAD-bd_6"/>
</dbReference>
<reference evidence="10" key="1">
    <citation type="submission" date="2022-11" db="UniProtKB">
        <authorList>
            <consortium name="EnsemblMetazoa"/>
        </authorList>
    </citation>
    <scope>IDENTIFICATION</scope>
</reference>
<feature type="domain" description="FAD-binding FR-type" evidence="9">
    <location>
        <begin position="341"/>
        <end position="453"/>
    </location>
</feature>
<evidence type="ECO:0000256" key="4">
    <source>
        <dbReference type="ARBA" id="ARBA00023002"/>
    </source>
</evidence>
<dbReference type="GO" id="GO:0043020">
    <property type="term" value="C:NADPH oxidase complex"/>
    <property type="evidence" value="ECO:0007669"/>
    <property type="project" value="TreeGrafter"/>
</dbReference>
<dbReference type="CDD" id="cd06186">
    <property type="entry name" value="NOX_Duox_like_FAD_NADP"/>
    <property type="match status" value="1"/>
</dbReference>
<dbReference type="InterPro" id="IPR039261">
    <property type="entry name" value="FNR_nucleotide-bd"/>
</dbReference>
<dbReference type="PANTHER" id="PTHR11972:SF153">
    <property type="entry name" value="SUPEROXIDE-GENERATING NADPH OXIDASE HEAVY CHAIN SUBUNIT A"/>
    <property type="match status" value="1"/>
</dbReference>
<evidence type="ECO:0000256" key="8">
    <source>
        <dbReference type="SAM" id="Phobius"/>
    </source>
</evidence>
<dbReference type="Pfam" id="PF01794">
    <property type="entry name" value="Ferric_reduct"/>
    <property type="match status" value="1"/>
</dbReference>
<feature type="transmembrane region" description="Helical" evidence="8">
    <location>
        <begin position="200"/>
        <end position="223"/>
    </location>
</feature>
<dbReference type="Gene3D" id="3.40.50.80">
    <property type="entry name" value="Nucleotide-binding domain of ferredoxin-NADP reductase (FNR) module"/>
    <property type="match status" value="1"/>
</dbReference>
<comment type="catalytic activity">
    <reaction evidence="6">
        <text>NADPH + 2 O2 = 2 superoxide + NADP(+) + H(+)</text>
        <dbReference type="Rhea" id="RHEA:63180"/>
        <dbReference type="ChEBI" id="CHEBI:15378"/>
        <dbReference type="ChEBI" id="CHEBI:15379"/>
        <dbReference type="ChEBI" id="CHEBI:18421"/>
        <dbReference type="ChEBI" id="CHEBI:57783"/>
        <dbReference type="ChEBI" id="CHEBI:58349"/>
    </reaction>
</comment>
<feature type="region of interest" description="Disordered" evidence="7">
    <location>
        <begin position="1"/>
        <end position="45"/>
    </location>
</feature>
<dbReference type="InterPro" id="IPR013130">
    <property type="entry name" value="Fe3_Rdtase_TM_dom"/>
</dbReference>
<evidence type="ECO:0000256" key="3">
    <source>
        <dbReference type="ARBA" id="ARBA00022989"/>
    </source>
</evidence>
<dbReference type="Pfam" id="PF08030">
    <property type="entry name" value="NAD_binding_6"/>
    <property type="match status" value="1"/>
</dbReference>
<dbReference type="FunFam" id="3.40.50.80:FF:000091">
    <property type="entry name" value="NADPH oxidase 4"/>
    <property type="match status" value="1"/>
</dbReference>
<dbReference type="Gene3D" id="2.40.30.10">
    <property type="entry name" value="Translation factors"/>
    <property type="match status" value="1"/>
</dbReference>
<organism evidence="10 11">
    <name type="scientific">Patiria miniata</name>
    <name type="common">Bat star</name>
    <name type="synonym">Asterina miniata</name>
    <dbReference type="NCBI Taxonomy" id="46514"/>
    <lineage>
        <taxon>Eukaryota</taxon>
        <taxon>Metazoa</taxon>
        <taxon>Echinodermata</taxon>
        <taxon>Eleutherozoa</taxon>
        <taxon>Asterozoa</taxon>
        <taxon>Asteroidea</taxon>
        <taxon>Valvatacea</taxon>
        <taxon>Valvatida</taxon>
        <taxon>Asterinidae</taxon>
        <taxon>Patiria</taxon>
    </lineage>
</organism>
<dbReference type="InterPro" id="IPR050369">
    <property type="entry name" value="RBOH/FRE"/>
</dbReference>
<dbReference type="InterPro" id="IPR017938">
    <property type="entry name" value="Riboflavin_synthase-like_b-brl"/>
</dbReference>
<dbReference type="GO" id="GO:0016175">
    <property type="term" value="F:superoxide-generating NAD(P)H oxidase activity"/>
    <property type="evidence" value="ECO:0007669"/>
    <property type="project" value="TreeGrafter"/>
</dbReference>
<feature type="transmembrane region" description="Helical" evidence="8">
    <location>
        <begin position="149"/>
        <end position="171"/>
    </location>
</feature>
<evidence type="ECO:0000256" key="6">
    <source>
        <dbReference type="ARBA" id="ARBA00049908"/>
    </source>
</evidence>
<dbReference type="GO" id="GO:0006952">
    <property type="term" value="P:defense response"/>
    <property type="evidence" value="ECO:0007669"/>
    <property type="project" value="TreeGrafter"/>
</dbReference>
<protein>
    <recommendedName>
        <fullName evidence="9">FAD-binding FR-type domain-containing protein</fullName>
    </recommendedName>
</protein>
<dbReference type="Pfam" id="PF08022">
    <property type="entry name" value="FAD_binding_8"/>
    <property type="match status" value="1"/>
</dbReference>
<dbReference type="PROSITE" id="PS51384">
    <property type="entry name" value="FAD_FR"/>
    <property type="match status" value="1"/>
</dbReference>
<dbReference type="SFLD" id="SFLDS00052">
    <property type="entry name" value="Ferric_Reductase_Domain"/>
    <property type="match status" value="1"/>
</dbReference>
<accession>A0A914A6C1</accession>
<dbReference type="AlphaFoldDB" id="A0A914A6C1"/>
<dbReference type="SUPFAM" id="SSF52343">
    <property type="entry name" value="Ferredoxin reductase-like, C-terminal NADP-linked domain"/>
    <property type="match status" value="1"/>
</dbReference>
<dbReference type="RefSeq" id="XP_038059412.1">
    <property type="nucleotide sequence ID" value="XM_038203484.1"/>
</dbReference>
<dbReference type="GO" id="GO:0042554">
    <property type="term" value="P:superoxide anion generation"/>
    <property type="evidence" value="ECO:0007669"/>
    <property type="project" value="TreeGrafter"/>
</dbReference>
<dbReference type="EnsemblMetazoa" id="XM_038203484.1">
    <property type="protein sequence ID" value="XP_038059412.1"/>
    <property type="gene ID" value="LOC119730515"/>
</dbReference>
<keyword evidence="2 8" id="KW-0812">Transmembrane</keyword>
<keyword evidence="4" id="KW-0560">Oxidoreductase</keyword>
<evidence type="ECO:0000256" key="1">
    <source>
        <dbReference type="ARBA" id="ARBA00004141"/>
    </source>
</evidence>
<keyword evidence="11" id="KW-1185">Reference proteome</keyword>
<dbReference type="CTD" id="50507"/>